<dbReference type="KEGG" id="ptes:JQU52_02545"/>
<dbReference type="Proteomes" id="UP000653156">
    <property type="component" value="Chromosome"/>
</dbReference>
<proteinExistence type="predicted"/>
<dbReference type="RefSeq" id="WP_230339595.1">
    <property type="nucleotide sequence ID" value="NZ_CP069798.1"/>
</dbReference>
<keyword evidence="2" id="KW-1185">Reference proteome</keyword>
<dbReference type="EMBL" id="CP069798">
    <property type="protein sequence ID" value="QRQ82313.1"/>
    <property type="molecule type" value="Genomic_DNA"/>
</dbReference>
<gene>
    <name evidence="1" type="ORF">JQU52_02545</name>
</gene>
<evidence type="ECO:0000313" key="1">
    <source>
        <dbReference type="EMBL" id="QRQ82313.1"/>
    </source>
</evidence>
<sequence>MIKLEFDKVGKIELGYKNWFICAAPSGLAFMLGGAGRLRGGLSFIKYKLFVSLNHPNPCTWARNGNLFFQAAYKVRE</sequence>
<reference evidence="1" key="1">
    <citation type="submission" date="2021-02" db="EMBL/GenBank/DDBJ databases">
        <title>Neisseriaceae sp. 26B isolated from the cloaca of a Common Toad-headed Turtle (Mesoclemmys nasuta).</title>
        <authorList>
            <person name="Spergser J."/>
            <person name="Busse H.-J."/>
        </authorList>
    </citation>
    <scope>NUCLEOTIDE SEQUENCE</scope>
    <source>
        <strain evidence="1">26B</strain>
    </source>
</reference>
<organism evidence="1 2">
    <name type="scientific">Paralysiella testudinis</name>
    <dbReference type="NCBI Taxonomy" id="2809020"/>
    <lineage>
        <taxon>Bacteria</taxon>
        <taxon>Pseudomonadati</taxon>
        <taxon>Pseudomonadota</taxon>
        <taxon>Betaproteobacteria</taxon>
        <taxon>Neisseriales</taxon>
        <taxon>Neisseriaceae</taxon>
        <taxon>Paralysiella</taxon>
    </lineage>
</organism>
<protein>
    <submittedName>
        <fullName evidence="1">Uncharacterized protein</fullName>
    </submittedName>
</protein>
<dbReference type="AlphaFoldDB" id="A0A892ZI48"/>
<accession>A0A892ZI48</accession>
<evidence type="ECO:0000313" key="2">
    <source>
        <dbReference type="Proteomes" id="UP000653156"/>
    </source>
</evidence>
<name>A0A892ZI48_9NEIS</name>